<evidence type="ECO:0000313" key="3">
    <source>
        <dbReference type="Proteomes" id="UP000807504"/>
    </source>
</evidence>
<dbReference type="PANTHER" id="PTHR42966:SF1">
    <property type="entry name" value="SIALIC ACID SYNTHASE"/>
    <property type="match status" value="1"/>
</dbReference>
<gene>
    <name evidence="2" type="ORF">HNY73_010279</name>
</gene>
<dbReference type="Pfam" id="PF03102">
    <property type="entry name" value="NeuB"/>
    <property type="match status" value="1"/>
</dbReference>
<dbReference type="AlphaFoldDB" id="A0A8T0F2X4"/>
<reference evidence="2" key="2">
    <citation type="submission" date="2020-06" db="EMBL/GenBank/DDBJ databases">
        <authorList>
            <person name="Sheffer M."/>
        </authorList>
    </citation>
    <scope>NUCLEOTIDE SEQUENCE</scope>
</reference>
<dbReference type="InterPro" id="IPR013132">
    <property type="entry name" value="PseI/NeuA/B-like_N"/>
</dbReference>
<protein>
    <submittedName>
        <fullName evidence="2">Sialic acid synthase like protein</fullName>
    </submittedName>
</protein>
<dbReference type="InterPro" id="IPR013785">
    <property type="entry name" value="Aldolase_TIM"/>
</dbReference>
<reference evidence="2" key="1">
    <citation type="journal article" date="2020" name="bioRxiv">
        <title>Chromosome-level reference genome of the European wasp spider Argiope bruennichi: a resource for studies on range expansion and evolutionary adaptation.</title>
        <authorList>
            <person name="Sheffer M.M."/>
            <person name="Hoppe A."/>
            <person name="Krehenwinkel H."/>
            <person name="Uhl G."/>
            <person name="Kuss A.W."/>
            <person name="Jensen L."/>
            <person name="Jensen C."/>
            <person name="Gillespie R.G."/>
            <person name="Hoff K.J."/>
            <person name="Prost S."/>
        </authorList>
    </citation>
    <scope>NUCLEOTIDE SEQUENCE</scope>
</reference>
<evidence type="ECO:0000259" key="1">
    <source>
        <dbReference type="Pfam" id="PF03102"/>
    </source>
</evidence>
<comment type="caution">
    <text evidence="2">The sequence shown here is derived from an EMBL/GenBank/DDBJ whole genome shotgun (WGS) entry which is preliminary data.</text>
</comment>
<dbReference type="GO" id="GO:0016051">
    <property type="term" value="P:carbohydrate biosynthetic process"/>
    <property type="evidence" value="ECO:0007669"/>
    <property type="project" value="InterPro"/>
</dbReference>
<organism evidence="2 3">
    <name type="scientific">Argiope bruennichi</name>
    <name type="common">Wasp spider</name>
    <name type="synonym">Aranea bruennichi</name>
    <dbReference type="NCBI Taxonomy" id="94029"/>
    <lineage>
        <taxon>Eukaryota</taxon>
        <taxon>Metazoa</taxon>
        <taxon>Ecdysozoa</taxon>
        <taxon>Arthropoda</taxon>
        <taxon>Chelicerata</taxon>
        <taxon>Arachnida</taxon>
        <taxon>Araneae</taxon>
        <taxon>Araneomorphae</taxon>
        <taxon>Entelegynae</taxon>
        <taxon>Araneoidea</taxon>
        <taxon>Araneidae</taxon>
        <taxon>Argiope</taxon>
    </lineage>
</organism>
<accession>A0A8T0F2X4</accession>
<dbReference type="SUPFAM" id="SSF51569">
    <property type="entry name" value="Aldolase"/>
    <property type="match status" value="1"/>
</dbReference>
<name>A0A8T0F2X4_ARGBR</name>
<keyword evidence="3" id="KW-1185">Reference proteome</keyword>
<dbReference type="EMBL" id="JABXBU010000030">
    <property type="protein sequence ID" value="KAF8784628.1"/>
    <property type="molecule type" value="Genomic_DNA"/>
</dbReference>
<evidence type="ECO:0000313" key="2">
    <source>
        <dbReference type="EMBL" id="KAF8784628.1"/>
    </source>
</evidence>
<dbReference type="GO" id="GO:0047444">
    <property type="term" value="F:N-acylneuraminate-9-phosphate synthase activity"/>
    <property type="evidence" value="ECO:0007669"/>
    <property type="project" value="TreeGrafter"/>
</dbReference>
<feature type="domain" description="PseI/NeuA/B-like" evidence="1">
    <location>
        <begin position="9"/>
        <end position="87"/>
    </location>
</feature>
<sequence length="149" mass="16861">MSERRITITITAYKNLYPGAVIGYSGHEEGVVESVAAVAAGAKIIERHITLHHSLKGSDHASSLNPVELRYFVKSIKIVEQAMGKFQKENQVCELDCYAKYVKANNSELKFSVHIQIEICMKQNGRYNIWRRTKPQPHKPEVCGLPKDH</sequence>
<proteinExistence type="predicted"/>
<dbReference type="InterPro" id="IPR051690">
    <property type="entry name" value="PseI-like"/>
</dbReference>
<dbReference type="Proteomes" id="UP000807504">
    <property type="component" value="Unassembled WGS sequence"/>
</dbReference>
<dbReference type="PANTHER" id="PTHR42966">
    <property type="entry name" value="N-ACETYLNEURAMINATE SYNTHASE"/>
    <property type="match status" value="1"/>
</dbReference>
<dbReference type="Gene3D" id="3.20.20.70">
    <property type="entry name" value="Aldolase class I"/>
    <property type="match status" value="1"/>
</dbReference>